<dbReference type="OrthoDB" id="8872210at2"/>
<dbReference type="SUPFAM" id="SSF75304">
    <property type="entry name" value="Amidase signature (AS) enzymes"/>
    <property type="match status" value="1"/>
</dbReference>
<comment type="caution">
    <text evidence="3">The sequence shown here is derived from an EMBL/GenBank/DDBJ whole genome shotgun (WGS) entry which is preliminary data.</text>
</comment>
<organism evidence="3 4">
    <name type="scientific">Veronia nyctiphanis</name>
    <dbReference type="NCBI Taxonomy" id="1278244"/>
    <lineage>
        <taxon>Bacteria</taxon>
        <taxon>Pseudomonadati</taxon>
        <taxon>Pseudomonadota</taxon>
        <taxon>Gammaproteobacteria</taxon>
        <taxon>Vibrionales</taxon>
        <taxon>Vibrionaceae</taxon>
        <taxon>Veronia</taxon>
    </lineage>
</organism>
<evidence type="ECO:0000313" key="3">
    <source>
        <dbReference type="EMBL" id="RXJ74400.1"/>
    </source>
</evidence>
<dbReference type="InterPro" id="IPR036928">
    <property type="entry name" value="AS_sf"/>
</dbReference>
<evidence type="ECO:0000259" key="2">
    <source>
        <dbReference type="Pfam" id="PF01425"/>
    </source>
</evidence>
<dbReference type="RefSeq" id="WP_129120867.1">
    <property type="nucleotide sequence ID" value="NZ_PEIB01000002.1"/>
</dbReference>
<keyword evidence="1" id="KW-0732">Signal</keyword>
<keyword evidence="4" id="KW-1185">Reference proteome</keyword>
<dbReference type="InterPro" id="IPR023631">
    <property type="entry name" value="Amidase_dom"/>
</dbReference>
<name>A0A4Q0YT23_9GAMM</name>
<reference evidence="3 4" key="1">
    <citation type="submission" date="2017-10" db="EMBL/GenBank/DDBJ databases">
        <title>Nyctiphanis sp. nov., isolated from the stomach of the euphausiid Nyctiphanes simplex (Hansen, 1911) in the Gulf of California.</title>
        <authorList>
            <person name="Gomez-Gil B."/>
            <person name="Aguilar-Mendez M."/>
            <person name="Lopez-Cortes A."/>
            <person name="Gomez-Gutierrez J."/>
            <person name="Roque A."/>
            <person name="Lang E."/>
            <person name="Gonzalez-Castillo A."/>
        </authorList>
    </citation>
    <scope>NUCLEOTIDE SEQUENCE [LARGE SCALE GENOMIC DNA]</scope>
    <source>
        <strain evidence="3 4">CAIM 600</strain>
    </source>
</reference>
<accession>A0A4Q0YT23</accession>
<proteinExistence type="predicted"/>
<feature type="chain" id="PRO_5020919788" evidence="1">
    <location>
        <begin position="21"/>
        <end position="513"/>
    </location>
</feature>
<protein>
    <submittedName>
        <fullName evidence="3">Amidase</fullName>
    </submittedName>
</protein>
<dbReference type="Pfam" id="PF01425">
    <property type="entry name" value="Amidase"/>
    <property type="match status" value="1"/>
</dbReference>
<dbReference type="AlphaFoldDB" id="A0A4Q0YT23"/>
<dbReference type="PANTHER" id="PTHR42678">
    <property type="entry name" value="AMIDASE"/>
    <property type="match status" value="1"/>
</dbReference>
<dbReference type="EMBL" id="PEIB01000002">
    <property type="protein sequence ID" value="RXJ74400.1"/>
    <property type="molecule type" value="Genomic_DNA"/>
</dbReference>
<dbReference type="Gene3D" id="3.90.1300.10">
    <property type="entry name" value="Amidase signature (AS) domain"/>
    <property type="match status" value="1"/>
</dbReference>
<evidence type="ECO:0000256" key="1">
    <source>
        <dbReference type="SAM" id="SignalP"/>
    </source>
</evidence>
<dbReference type="PANTHER" id="PTHR42678:SF34">
    <property type="entry name" value="OS04G0183300 PROTEIN"/>
    <property type="match status" value="1"/>
</dbReference>
<evidence type="ECO:0000313" key="4">
    <source>
        <dbReference type="Proteomes" id="UP000290287"/>
    </source>
</evidence>
<sequence>MKKHLLAAAIGLMLSAPSMASEPVIEEATYDQISQQLNDGSLTSEALITYYLERIASVDDAGPELNAILALNPNALAIAKERDAERKAGKVRGPLHGLPVVLKDNIDTQAPLATTAGALALKDNVKEKAAPVVELLEEAGAIVLGKANLSEWANFKAFKSSSGYSQLGGQTKNPYFLDRNPCGSSAGSAVSVSANLTLFAVGTETDGSIVCPASHSGIVGIKPTVGLIPAEGIVPISHTQDSAGPMARTVKDAAILLGAMADPSNKNAKADYTMGLEKVSLKGKRIGVTQHGDRFPEPVKAVFEKALKNLEAQGAVLVRGIAMPQEEALGQAEFEVLLHEFKHDLNAYLATTPDAVKVKTIDQLVEFNKSNPSTIELFKQELIEMSASKGDLKEKAYVDAQATIEQYGKVEGLDKIAADLNLDAFVAPTSTPSWLIDHVNGDKFEAASSSPSAIAGYPSITVPMGDVDGLPVGISFFGLAYSEKGLIDIAYAYEQNNKARTQPMFKPTLVAKK</sequence>
<dbReference type="Proteomes" id="UP000290287">
    <property type="component" value="Unassembled WGS sequence"/>
</dbReference>
<feature type="signal peptide" evidence="1">
    <location>
        <begin position="1"/>
        <end position="20"/>
    </location>
</feature>
<gene>
    <name evidence="3" type="ORF">CS022_01965</name>
</gene>
<feature type="domain" description="Amidase" evidence="2">
    <location>
        <begin position="47"/>
        <end position="486"/>
    </location>
</feature>
<dbReference type="NCBIfam" id="NF006006">
    <property type="entry name" value="PRK08137.1"/>
    <property type="match status" value="1"/>
</dbReference>